<proteinExistence type="predicted"/>
<feature type="region of interest" description="Disordered" evidence="1">
    <location>
        <begin position="32"/>
        <end position="68"/>
    </location>
</feature>
<sequence>PTESCLFDPSFSSQIEKNGAAAPRFSSFCALPPDPPRVDPASSRRSCSCKPPLTSSAGQPRPTPSFIFSPLPTNLSLFPNYRTPWPPGAGGRGCDGPELGGVEAIGGAGEAEVGEPGSGCRVH</sequence>
<feature type="region of interest" description="Disordered" evidence="1">
    <location>
        <begin position="88"/>
        <end position="123"/>
    </location>
</feature>
<evidence type="ECO:0000313" key="2">
    <source>
        <dbReference type="EnsemblPlants" id="AET4Gv20154900.15"/>
    </source>
</evidence>
<feature type="compositionally biased region" description="Low complexity" evidence="1">
    <location>
        <begin position="110"/>
        <end position="123"/>
    </location>
</feature>
<protein>
    <submittedName>
        <fullName evidence="2">Uncharacterized protein</fullName>
    </submittedName>
</protein>
<name>A0A453HD81_AEGTS</name>
<accession>A0A453HD81</accession>
<dbReference type="AlphaFoldDB" id="A0A453HD81"/>
<keyword evidence="3" id="KW-1185">Reference proteome</keyword>
<dbReference type="Proteomes" id="UP000015105">
    <property type="component" value="Chromosome 4D"/>
</dbReference>
<evidence type="ECO:0000313" key="3">
    <source>
        <dbReference type="Proteomes" id="UP000015105"/>
    </source>
</evidence>
<evidence type="ECO:0000256" key="1">
    <source>
        <dbReference type="SAM" id="MobiDB-lite"/>
    </source>
</evidence>
<reference evidence="3" key="1">
    <citation type="journal article" date="2014" name="Science">
        <title>Ancient hybridizations among the ancestral genomes of bread wheat.</title>
        <authorList>
            <consortium name="International Wheat Genome Sequencing Consortium,"/>
            <person name="Marcussen T."/>
            <person name="Sandve S.R."/>
            <person name="Heier L."/>
            <person name="Spannagl M."/>
            <person name="Pfeifer M."/>
            <person name="Jakobsen K.S."/>
            <person name="Wulff B.B."/>
            <person name="Steuernagel B."/>
            <person name="Mayer K.F."/>
            <person name="Olsen O.A."/>
        </authorList>
    </citation>
    <scope>NUCLEOTIDE SEQUENCE [LARGE SCALE GENOMIC DNA]</scope>
    <source>
        <strain evidence="3">cv. AL8/78</strain>
    </source>
</reference>
<dbReference type="EnsemblPlants" id="AET4Gv20154900.15">
    <property type="protein sequence ID" value="AET4Gv20154900.15"/>
    <property type="gene ID" value="AET4Gv20154900"/>
</dbReference>
<reference evidence="2" key="5">
    <citation type="journal article" date="2021" name="G3 (Bethesda)">
        <title>Aegilops tauschii genome assembly Aet v5.0 features greater sequence contiguity and improved annotation.</title>
        <authorList>
            <person name="Wang L."/>
            <person name="Zhu T."/>
            <person name="Rodriguez J.C."/>
            <person name="Deal K.R."/>
            <person name="Dubcovsky J."/>
            <person name="McGuire P.E."/>
            <person name="Lux T."/>
            <person name="Spannagl M."/>
            <person name="Mayer K.F.X."/>
            <person name="Baldrich P."/>
            <person name="Meyers B.C."/>
            <person name="Huo N."/>
            <person name="Gu Y.Q."/>
            <person name="Zhou H."/>
            <person name="Devos K.M."/>
            <person name="Bennetzen J.L."/>
            <person name="Unver T."/>
            <person name="Budak H."/>
            <person name="Gulick P.J."/>
            <person name="Galiba G."/>
            <person name="Kalapos B."/>
            <person name="Nelson D.R."/>
            <person name="Li P."/>
            <person name="You F.M."/>
            <person name="Luo M.C."/>
            <person name="Dvorak J."/>
        </authorList>
    </citation>
    <scope>NUCLEOTIDE SEQUENCE [LARGE SCALE GENOMIC DNA]</scope>
    <source>
        <strain evidence="2">cv. AL8/78</strain>
    </source>
</reference>
<reference evidence="3" key="2">
    <citation type="journal article" date="2017" name="Nat. Plants">
        <title>The Aegilops tauschii genome reveals multiple impacts of transposons.</title>
        <authorList>
            <person name="Zhao G."/>
            <person name="Zou C."/>
            <person name="Li K."/>
            <person name="Wang K."/>
            <person name="Li T."/>
            <person name="Gao L."/>
            <person name="Zhang X."/>
            <person name="Wang H."/>
            <person name="Yang Z."/>
            <person name="Liu X."/>
            <person name="Jiang W."/>
            <person name="Mao L."/>
            <person name="Kong X."/>
            <person name="Jiao Y."/>
            <person name="Jia J."/>
        </authorList>
    </citation>
    <scope>NUCLEOTIDE SEQUENCE [LARGE SCALE GENOMIC DNA]</scope>
    <source>
        <strain evidence="3">cv. AL8/78</strain>
    </source>
</reference>
<organism evidence="2 3">
    <name type="scientific">Aegilops tauschii subsp. strangulata</name>
    <name type="common">Goatgrass</name>
    <dbReference type="NCBI Taxonomy" id="200361"/>
    <lineage>
        <taxon>Eukaryota</taxon>
        <taxon>Viridiplantae</taxon>
        <taxon>Streptophyta</taxon>
        <taxon>Embryophyta</taxon>
        <taxon>Tracheophyta</taxon>
        <taxon>Spermatophyta</taxon>
        <taxon>Magnoliopsida</taxon>
        <taxon>Liliopsida</taxon>
        <taxon>Poales</taxon>
        <taxon>Poaceae</taxon>
        <taxon>BOP clade</taxon>
        <taxon>Pooideae</taxon>
        <taxon>Triticodae</taxon>
        <taxon>Triticeae</taxon>
        <taxon>Triticinae</taxon>
        <taxon>Aegilops</taxon>
    </lineage>
</organism>
<dbReference type="Gramene" id="AET4Gv20154900.15">
    <property type="protein sequence ID" value="AET4Gv20154900.15"/>
    <property type="gene ID" value="AET4Gv20154900"/>
</dbReference>
<reference evidence="2" key="3">
    <citation type="journal article" date="2017" name="Nature">
        <title>Genome sequence of the progenitor of the wheat D genome Aegilops tauschii.</title>
        <authorList>
            <person name="Luo M.C."/>
            <person name="Gu Y.Q."/>
            <person name="Puiu D."/>
            <person name="Wang H."/>
            <person name="Twardziok S.O."/>
            <person name="Deal K.R."/>
            <person name="Huo N."/>
            <person name="Zhu T."/>
            <person name="Wang L."/>
            <person name="Wang Y."/>
            <person name="McGuire P.E."/>
            <person name="Liu S."/>
            <person name="Long H."/>
            <person name="Ramasamy R.K."/>
            <person name="Rodriguez J.C."/>
            <person name="Van S.L."/>
            <person name="Yuan L."/>
            <person name="Wang Z."/>
            <person name="Xia Z."/>
            <person name="Xiao L."/>
            <person name="Anderson O.D."/>
            <person name="Ouyang S."/>
            <person name="Liang Y."/>
            <person name="Zimin A.V."/>
            <person name="Pertea G."/>
            <person name="Qi P."/>
            <person name="Bennetzen J.L."/>
            <person name="Dai X."/>
            <person name="Dawson M.W."/>
            <person name="Muller H.G."/>
            <person name="Kugler K."/>
            <person name="Rivarola-Duarte L."/>
            <person name="Spannagl M."/>
            <person name="Mayer K.F.X."/>
            <person name="Lu F.H."/>
            <person name="Bevan M.W."/>
            <person name="Leroy P."/>
            <person name="Li P."/>
            <person name="You F.M."/>
            <person name="Sun Q."/>
            <person name="Liu Z."/>
            <person name="Lyons E."/>
            <person name="Wicker T."/>
            <person name="Salzberg S.L."/>
            <person name="Devos K.M."/>
            <person name="Dvorak J."/>
        </authorList>
    </citation>
    <scope>NUCLEOTIDE SEQUENCE [LARGE SCALE GENOMIC DNA]</scope>
    <source>
        <strain evidence="2">cv. AL8/78</strain>
    </source>
</reference>
<reference evidence="2" key="4">
    <citation type="submission" date="2019-03" db="UniProtKB">
        <authorList>
            <consortium name="EnsemblPlants"/>
        </authorList>
    </citation>
    <scope>IDENTIFICATION</scope>
</reference>